<dbReference type="EMBL" id="BMNE01000009">
    <property type="protein sequence ID" value="GGN96070.1"/>
    <property type="molecule type" value="Genomic_DNA"/>
</dbReference>
<proteinExistence type="predicted"/>
<accession>A0ABQ2KXS4</accession>
<dbReference type="Proteomes" id="UP000658127">
    <property type="component" value="Unassembled WGS sequence"/>
</dbReference>
<comment type="caution">
    <text evidence="1">The sequence shown here is derived from an EMBL/GenBank/DDBJ whole genome shotgun (WGS) entry which is preliminary data.</text>
</comment>
<evidence type="ECO:0000313" key="2">
    <source>
        <dbReference type="Proteomes" id="UP000658127"/>
    </source>
</evidence>
<name>A0ABQ2KXS4_9NOCA</name>
<keyword evidence="2" id="KW-1185">Reference proteome</keyword>
<organism evidence="1 2">
    <name type="scientific">Nocardia rhizosphaerihabitans</name>
    <dbReference type="NCBI Taxonomy" id="1691570"/>
    <lineage>
        <taxon>Bacteria</taxon>
        <taxon>Bacillati</taxon>
        <taxon>Actinomycetota</taxon>
        <taxon>Actinomycetes</taxon>
        <taxon>Mycobacteriales</taxon>
        <taxon>Nocardiaceae</taxon>
        <taxon>Nocardia</taxon>
    </lineage>
</organism>
<reference evidence="2" key="1">
    <citation type="journal article" date="2019" name="Int. J. Syst. Evol. Microbiol.">
        <title>The Global Catalogue of Microorganisms (GCM) 10K type strain sequencing project: providing services to taxonomists for standard genome sequencing and annotation.</title>
        <authorList>
            <consortium name="The Broad Institute Genomics Platform"/>
            <consortium name="The Broad Institute Genome Sequencing Center for Infectious Disease"/>
            <person name="Wu L."/>
            <person name="Ma J."/>
        </authorList>
    </citation>
    <scope>NUCLEOTIDE SEQUENCE [LARGE SCALE GENOMIC DNA]</scope>
    <source>
        <strain evidence="2">CGMCC 4.7329</strain>
    </source>
</reference>
<sequence length="55" mass="6032">MTQYGMSEAWAQGLADMAIAQNAGIYDAEQKSLTSPAPTDFRQWCREVLKPAVLA</sequence>
<gene>
    <name evidence="1" type="ORF">GCM10011610_60730</name>
</gene>
<evidence type="ECO:0000313" key="1">
    <source>
        <dbReference type="EMBL" id="GGN96070.1"/>
    </source>
</evidence>
<protein>
    <submittedName>
        <fullName evidence="1">Uncharacterized protein</fullName>
    </submittedName>
</protein>